<evidence type="ECO:0000313" key="2">
    <source>
        <dbReference type="Proteomes" id="UP000504612"/>
    </source>
</evidence>
<dbReference type="AlphaFoldDB" id="A0A6J1V4V9"/>
<feature type="compositionally biased region" description="Basic and acidic residues" evidence="1">
    <location>
        <begin position="373"/>
        <end position="389"/>
    </location>
</feature>
<feature type="region of interest" description="Disordered" evidence="1">
    <location>
        <begin position="481"/>
        <end position="520"/>
    </location>
</feature>
<reference evidence="3" key="1">
    <citation type="submission" date="2025-08" db="UniProtKB">
        <authorList>
            <consortium name="RefSeq"/>
        </authorList>
    </citation>
    <scope>IDENTIFICATION</scope>
</reference>
<feature type="compositionally biased region" description="Polar residues" evidence="1">
    <location>
        <begin position="359"/>
        <end position="369"/>
    </location>
</feature>
<feature type="compositionally biased region" description="Low complexity" evidence="1">
    <location>
        <begin position="583"/>
        <end position="593"/>
    </location>
</feature>
<dbReference type="Proteomes" id="UP000504612">
    <property type="component" value="Unplaced"/>
</dbReference>
<dbReference type="GeneID" id="113421887"/>
<proteinExistence type="predicted"/>
<name>A0A6J1V4V9_9SAUR</name>
<gene>
    <name evidence="3" type="primary">LOC113421887</name>
</gene>
<sequence>MAAGLLGGLGSERRLARSVAHRLKYYIEVQRKENSFQLSGLSWDEAENFCLHPVYLTEQRTKEHNFAKIKLEAFLRAYIGNAEECNRKVQGNLVKQKEVEKLIKKMARDYIPDRINDVKMKSRTRQNKIPCSLSKLYLNAVPPLSPEEVKRLVSSASKLIVAATSKISPEEMETTQELKRREKKSVKSFSDGHKENFSTILFHENQARRGQQSQTRQSDKEIKRKTKVSNTSSTTPAKSRIFSMAAWNTQQKTFVPSLKGTVNVGMHSCTPFKIRRQESSSKPGEDASGKNCPPRKPRLAGPSQTLGSKARKDRPQRSVVLKSKEQKVSKGSCARPSARSTAEIYSSQHSTAGRKIRKQFSSETMSRSSILKRVSDPKPHPNDPREKLVKRTQRNGTKGEQESKDSLSRTTSKRRQVNFANWEPLGLEKDRVRGSQDDGDDDTTAPSTEKCGLAEGHNGGCACTVQQGPPFLHELCQEMTQEAPADQTRGESNKSFSPKEPRDARGGEYRVDSSPSPERVLESESCKREAICIPPTAPAGCRCSELPSYCMCEIKEEQEIGFPGETAALSNSLDGEESDEELTNSSLSSSARSSSWLCEQMDEDITLKEGVNPKMETFLQKLLKAPENGTIPQEVSNRYEKQK</sequence>
<dbReference type="KEGG" id="nss:113421887"/>
<evidence type="ECO:0000313" key="3">
    <source>
        <dbReference type="RefSeq" id="XP_026538306.1"/>
    </source>
</evidence>
<dbReference type="RefSeq" id="XP_026538306.1">
    <property type="nucleotide sequence ID" value="XM_026682521.1"/>
</dbReference>
<feature type="region of interest" description="Disordered" evidence="1">
    <location>
        <begin position="275"/>
        <end position="451"/>
    </location>
</feature>
<feature type="region of interest" description="Disordered" evidence="1">
    <location>
        <begin position="171"/>
        <end position="190"/>
    </location>
</feature>
<feature type="compositionally biased region" description="Basic and acidic residues" evidence="1">
    <location>
        <begin position="275"/>
        <end position="288"/>
    </location>
</feature>
<feature type="region of interest" description="Disordered" evidence="1">
    <location>
        <begin position="201"/>
        <end position="236"/>
    </location>
</feature>
<protein>
    <submittedName>
        <fullName evidence="3">Uncharacterized protein LOC113421887</fullName>
    </submittedName>
</protein>
<feature type="compositionally biased region" description="Basic and acidic residues" evidence="1">
    <location>
        <begin position="488"/>
        <end position="511"/>
    </location>
</feature>
<feature type="compositionally biased region" description="Polar residues" evidence="1">
    <location>
        <begin position="338"/>
        <end position="351"/>
    </location>
</feature>
<feature type="compositionally biased region" description="Basic and acidic residues" evidence="1">
    <location>
        <begin position="426"/>
        <end position="436"/>
    </location>
</feature>
<accession>A0A6J1V4V9</accession>
<feature type="compositionally biased region" description="Basic and acidic residues" evidence="1">
    <location>
        <begin position="397"/>
        <end position="407"/>
    </location>
</feature>
<evidence type="ECO:0000256" key="1">
    <source>
        <dbReference type="SAM" id="MobiDB-lite"/>
    </source>
</evidence>
<feature type="region of interest" description="Disordered" evidence="1">
    <location>
        <begin position="567"/>
        <end position="593"/>
    </location>
</feature>
<organism evidence="2 3">
    <name type="scientific">Notechis scutatus</name>
    <name type="common">mainland tiger snake</name>
    <dbReference type="NCBI Taxonomy" id="8663"/>
    <lineage>
        <taxon>Eukaryota</taxon>
        <taxon>Metazoa</taxon>
        <taxon>Chordata</taxon>
        <taxon>Craniata</taxon>
        <taxon>Vertebrata</taxon>
        <taxon>Euteleostomi</taxon>
        <taxon>Lepidosauria</taxon>
        <taxon>Squamata</taxon>
        <taxon>Bifurcata</taxon>
        <taxon>Unidentata</taxon>
        <taxon>Episquamata</taxon>
        <taxon>Toxicofera</taxon>
        <taxon>Serpentes</taxon>
        <taxon>Colubroidea</taxon>
        <taxon>Elapidae</taxon>
        <taxon>Hydrophiinae</taxon>
        <taxon>Notechis</taxon>
    </lineage>
</organism>
<keyword evidence="2" id="KW-1185">Reference proteome</keyword>